<gene>
    <name evidence="2" type="ORF">K8344_05575</name>
</gene>
<protein>
    <submittedName>
        <fullName evidence="2">Uncharacterized protein</fullName>
    </submittedName>
</protein>
<proteinExistence type="predicted"/>
<feature type="transmembrane region" description="Helical" evidence="1">
    <location>
        <begin position="6"/>
        <end position="29"/>
    </location>
</feature>
<keyword evidence="3" id="KW-1185">Reference proteome</keyword>
<evidence type="ECO:0000256" key="1">
    <source>
        <dbReference type="SAM" id="Phobius"/>
    </source>
</evidence>
<keyword evidence="1" id="KW-1133">Transmembrane helix</keyword>
<organism evidence="2 3">
    <name type="scientific">Aequorivita xiaoshiensis</name>
    <dbReference type="NCBI Taxonomy" id="2874476"/>
    <lineage>
        <taxon>Bacteria</taxon>
        <taxon>Pseudomonadati</taxon>
        <taxon>Bacteroidota</taxon>
        <taxon>Flavobacteriia</taxon>
        <taxon>Flavobacteriales</taxon>
        <taxon>Flavobacteriaceae</taxon>
        <taxon>Aequorivita</taxon>
    </lineage>
</organism>
<dbReference type="AlphaFoldDB" id="A0A9X1QXU6"/>
<keyword evidence="1" id="KW-0472">Membrane</keyword>
<evidence type="ECO:0000313" key="3">
    <source>
        <dbReference type="Proteomes" id="UP001139462"/>
    </source>
</evidence>
<dbReference type="RefSeq" id="WP_237607766.1">
    <property type="nucleotide sequence ID" value="NZ_JAIRBB010000003.1"/>
</dbReference>
<sequence length="181" mass="21178">MKALKIITFIVLGLCIIALFVFFGGWLYYHKKFPVNEEVYPNYVGYINQETSALNRSYKLCDPEAIYHVHHGASEEGYAGNKKQYRDDILAQYKNNSYTDSGYLNFRFLVNCEGKPGWFETIEVDTNYQKTQFSEELVSQLLALTAQAKHWNIIRFDEQPVDYYMYVSYKLKDGEITEILP</sequence>
<comment type="caution">
    <text evidence="2">The sequence shown here is derived from an EMBL/GenBank/DDBJ whole genome shotgun (WGS) entry which is preliminary data.</text>
</comment>
<dbReference type="Proteomes" id="UP001139462">
    <property type="component" value="Unassembled WGS sequence"/>
</dbReference>
<dbReference type="EMBL" id="JAIRBB010000003">
    <property type="protein sequence ID" value="MCG2430581.1"/>
    <property type="molecule type" value="Genomic_DNA"/>
</dbReference>
<reference evidence="2" key="1">
    <citation type="submission" date="2021-09" db="EMBL/GenBank/DDBJ databases">
        <title>Genome of Aequorivita sp. strain F64183.</title>
        <authorList>
            <person name="Wang Y."/>
        </authorList>
    </citation>
    <scope>NUCLEOTIDE SEQUENCE</scope>
    <source>
        <strain evidence="2">F64183</strain>
    </source>
</reference>
<evidence type="ECO:0000313" key="2">
    <source>
        <dbReference type="EMBL" id="MCG2430581.1"/>
    </source>
</evidence>
<keyword evidence="1" id="KW-0812">Transmembrane</keyword>
<name>A0A9X1QXU6_9FLAO</name>
<accession>A0A9X1QXU6</accession>